<feature type="domain" description="Secretion system C-terminal sorting" evidence="2">
    <location>
        <begin position="168"/>
        <end position="236"/>
    </location>
</feature>
<proteinExistence type="predicted"/>
<dbReference type="RefSeq" id="WP_264369889.1">
    <property type="nucleotide sequence ID" value="NZ_JAPCIO010000015.1"/>
</dbReference>
<dbReference type="InterPro" id="IPR026444">
    <property type="entry name" value="Secre_tail"/>
</dbReference>
<comment type="caution">
    <text evidence="4">The sequence shown here is derived from an EMBL/GenBank/DDBJ whole genome shotgun (WGS) entry which is preliminary data.</text>
</comment>
<keyword evidence="5" id="KW-1185">Reference proteome</keyword>
<organism evidence="4 5">
    <name type="scientific">Flavobacterium lacisediminis</name>
    <dbReference type="NCBI Taxonomy" id="2989705"/>
    <lineage>
        <taxon>Bacteria</taxon>
        <taxon>Pseudomonadati</taxon>
        <taxon>Bacteroidota</taxon>
        <taxon>Flavobacteriia</taxon>
        <taxon>Flavobacteriales</taxon>
        <taxon>Flavobacteriaceae</taxon>
        <taxon>Flavobacterium</taxon>
    </lineage>
</organism>
<dbReference type="InterPro" id="IPR045474">
    <property type="entry name" value="GEVED"/>
</dbReference>
<evidence type="ECO:0000313" key="4">
    <source>
        <dbReference type="EMBL" id="MCW1149206.1"/>
    </source>
</evidence>
<keyword evidence="1" id="KW-0732">Signal</keyword>
<dbReference type="EMBL" id="JAPCIO010000015">
    <property type="protein sequence ID" value="MCW1149206.1"/>
    <property type="molecule type" value="Genomic_DNA"/>
</dbReference>
<evidence type="ECO:0000259" key="2">
    <source>
        <dbReference type="Pfam" id="PF18962"/>
    </source>
</evidence>
<dbReference type="NCBIfam" id="TIGR04183">
    <property type="entry name" value="Por_Secre_tail"/>
    <property type="match status" value="1"/>
</dbReference>
<evidence type="ECO:0000256" key="1">
    <source>
        <dbReference type="ARBA" id="ARBA00022729"/>
    </source>
</evidence>
<reference evidence="4" key="1">
    <citation type="submission" date="2022-10" db="EMBL/GenBank/DDBJ databases">
        <title>Flavobacterium sp. nov., a bacterium isolated from lake sediment.</title>
        <authorList>
            <person name="Qu J.-H."/>
        </authorList>
    </citation>
    <scope>NUCLEOTIDE SEQUENCE</scope>
    <source>
        <strain evidence="4">TH16-21</strain>
    </source>
</reference>
<dbReference type="Pfam" id="PF20009">
    <property type="entry name" value="GEVED"/>
    <property type="match status" value="1"/>
</dbReference>
<dbReference type="Pfam" id="PF18962">
    <property type="entry name" value="Por_Secre_tail"/>
    <property type="match status" value="1"/>
</dbReference>
<gene>
    <name evidence="4" type="ORF">OJ995_13335</name>
</gene>
<evidence type="ECO:0000259" key="3">
    <source>
        <dbReference type="Pfam" id="PF20009"/>
    </source>
</evidence>
<accession>A0ABT3ELD2</accession>
<evidence type="ECO:0000313" key="5">
    <source>
        <dbReference type="Proteomes" id="UP001165677"/>
    </source>
</evidence>
<feature type="domain" description="GEVED" evidence="3">
    <location>
        <begin position="69"/>
        <end position="142"/>
    </location>
</feature>
<protein>
    <submittedName>
        <fullName evidence="4">T9SS type A sorting domain-containing protein</fullName>
    </submittedName>
</protein>
<name>A0ABT3ELD2_9FLAO</name>
<dbReference type="Proteomes" id="UP001165677">
    <property type="component" value="Unassembled WGS sequence"/>
</dbReference>
<sequence>MAITEYCNSTGGTSREYINKVQIGTINNTSGNNNGYGNYTSISTSLSIGSSNKITITPSWIGASRAESYNVWIDFNKNGTFESTELVFTKSKAKTATVSGTINIPSSALTGSTRMRVSMKYNASSTACEAFANGEVEDYTINITSVVAKNSEEVIIETTEVTKLDFKLYPNPVKGDMINFSEMENTATSYRIYNQMGQQVANGYIENNSVNVGSLMPAIYIIEVADGKSVGTKRFIKE</sequence>